<protein>
    <submittedName>
        <fullName evidence="1">Uncharacterized protein</fullName>
    </submittedName>
</protein>
<keyword evidence="2" id="KW-1185">Reference proteome</keyword>
<evidence type="ECO:0000313" key="2">
    <source>
        <dbReference type="Proteomes" id="UP001174997"/>
    </source>
</evidence>
<accession>A0AA39ZBD8</accession>
<name>A0AA39ZBD8_9PEZI</name>
<comment type="caution">
    <text evidence="1">The sequence shown here is derived from an EMBL/GenBank/DDBJ whole genome shotgun (WGS) entry which is preliminary data.</text>
</comment>
<organism evidence="1 2">
    <name type="scientific">Cercophora samala</name>
    <dbReference type="NCBI Taxonomy" id="330535"/>
    <lineage>
        <taxon>Eukaryota</taxon>
        <taxon>Fungi</taxon>
        <taxon>Dikarya</taxon>
        <taxon>Ascomycota</taxon>
        <taxon>Pezizomycotina</taxon>
        <taxon>Sordariomycetes</taxon>
        <taxon>Sordariomycetidae</taxon>
        <taxon>Sordariales</taxon>
        <taxon>Lasiosphaeriaceae</taxon>
        <taxon>Cercophora</taxon>
    </lineage>
</organism>
<reference evidence="1" key="1">
    <citation type="submission" date="2023-06" db="EMBL/GenBank/DDBJ databases">
        <title>Genome-scale phylogeny and comparative genomics of the fungal order Sordariales.</title>
        <authorList>
            <consortium name="Lawrence Berkeley National Laboratory"/>
            <person name="Hensen N."/>
            <person name="Bonometti L."/>
            <person name="Westerberg I."/>
            <person name="Brannstrom I.O."/>
            <person name="Guillou S."/>
            <person name="Cros-Aarteil S."/>
            <person name="Calhoun S."/>
            <person name="Haridas S."/>
            <person name="Kuo A."/>
            <person name="Mondo S."/>
            <person name="Pangilinan J."/>
            <person name="Riley R."/>
            <person name="Labutti K."/>
            <person name="Andreopoulos B."/>
            <person name="Lipzen A."/>
            <person name="Chen C."/>
            <person name="Yanf M."/>
            <person name="Daum C."/>
            <person name="Ng V."/>
            <person name="Clum A."/>
            <person name="Steindorff A."/>
            <person name="Ohm R."/>
            <person name="Martin F."/>
            <person name="Silar P."/>
            <person name="Natvig D."/>
            <person name="Lalanne C."/>
            <person name="Gautier V."/>
            <person name="Ament-Velasquez S.L."/>
            <person name="Kruys A."/>
            <person name="Hutchinson M.I."/>
            <person name="Powell A.J."/>
            <person name="Barry K."/>
            <person name="Miller A.N."/>
            <person name="Grigoriev I.V."/>
            <person name="Debuchy R."/>
            <person name="Gladieux P."/>
            <person name="Thoren M.H."/>
            <person name="Johannesson H."/>
        </authorList>
    </citation>
    <scope>NUCLEOTIDE SEQUENCE</scope>
    <source>
        <strain evidence="1">CBS 307.81</strain>
    </source>
</reference>
<gene>
    <name evidence="1" type="ORF">QBC41DRAFT_227457</name>
</gene>
<dbReference type="EMBL" id="JAULSY010000065">
    <property type="protein sequence ID" value="KAK0667862.1"/>
    <property type="molecule type" value="Genomic_DNA"/>
</dbReference>
<evidence type="ECO:0000313" key="1">
    <source>
        <dbReference type="EMBL" id="KAK0667862.1"/>
    </source>
</evidence>
<dbReference type="Proteomes" id="UP001174997">
    <property type="component" value="Unassembled WGS sequence"/>
</dbReference>
<dbReference type="AlphaFoldDB" id="A0AA39ZBD8"/>
<proteinExistence type="predicted"/>
<sequence>MTSAPKPDTDIDKLPFVGRTMLMEKQWAERIFDDPSRTYRVVVIGAGVAWDVRSYGQPGWKDFAPGAPWGLCVLITEERDGILYRLASGVVDLIAWTDLSPSWESGAGVWIGVVRQP</sequence>